<evidence type="ECO:0000313" key="2">
    <source>
        <dbReference type="EMBL" id="KAK4283571.1"/>
    </source>
</evidence>
<dbReference type="PANTHER" id="PTHR33670:SF1">
    <property type="entry name" value="OS09G0416300 PROTEIN"/>
    <property type="match status" value="1"/>
</dbReference>
<evidence type="ECO:0000313" key="3">
    <source>
        <dbReference type="Proteomes" id="UP001293593"/>
    </source>
</evidence>
<dbReference type="EMBL" id="JAWXYG010000001">
    <property type="protein sequence ID" value="KAK4283571.1"/>
    <property type="molecule type" value="Genomic_DNA"/>
</dbReference>
<gene>
    <name evidence="2" type="ORF">QN277_000508</name>
</gene>
<evidence type="ECO:0000256" key="1">
    <source>
        <dbReference type="SAM" id="MobiDB-lite"/>
    </source>
</evidence>
<comment type="caution">
    <text evidence="2">The sequence shown here is derived from an EMBL/GenBank/DDBJ whole genome shotgun (WGS) entry which is preliminary data.</text>
</comment>
<accession>A0AAE1N6B6</accession>
<dbReference type="Proteomes" id="UP001293593">
    <property type="component" value="Unassembled WGS sequence"/>
</dbReference>
<keyword evidence="3" id="KW-1185">Reference proteome</keyword>
<dbReference type="Pfam" id="PF15365">
    <property type="entry name" value="PNRC"/>
    <property type="match status" value="1"/>
</dbReference>
<protein>
    <submittedName>
        <fullName evidence="2">Uncharacterized protein</fullName>
    </submittedName>
</protein>
<feature type="compositionally biased region" description="Basic and acidic residues" evidence="1">
    <location>
        <begin position="50"/>
        <end position="59"/>
    </location>
</feature>
<reference evidence="2" key="1">
    <citation type="submission" date="2023-10" db="EMBL/GenBank/DDBJ databases">
        <title>Chromosome-level genome of the transformable northern wattle, Acacia crassicarpa.</title>
        <authorList>
            <person name="Massaro I."/>
            <person name="Sinha N.R."/>
            <person name="Poethig S."/>
            <person name="Leichty A.R."/>
        </authorList>
    </citation>
    <scope>NUCLEOTIDE SEQUENCE</scope>
    <source>
        <strain evidence="2">Acra3RX</strain>
        <tissue evidence="2">Leaf</tissue>
    </source>
</reference>
<feature type="compositionally biased region" description="Low complexity" evidence="1">
    <location>
        <begin position="69"/>
        <end position="82"/>
    </location>
</feature>
<organism evidence="2 3">
    <name type="scientific">Acacia crassicarpa</name>
    <name type="common">northern wattle</name>
    <dbReference type="NCBI Taxonomy" id="499986"/>
    <lineage>
        <taxon>Eukaryota</taxon>
        <taxon>Viridiplantae</taxon>
        <taxon>Streptophyta</taxon>
        <taxon>Embryophyta</taxon>
        <taxon>Tracheophyta</taxon>
        <taxon>Spermatophyta</taxon>
        <taxon>Magnoliopsida</taxon>
        <taxon>eudicotyledons</taxon>
        <taxon>Gunneridae</taxon>
        <taxon>Pentapetalae</taxon>
        <taxon>rosids</taxon>
        <taxon>fabids</taxon>
        <taxon>Fabales</taxon>
        <taxon>Fabaceae</taxon>
        <taxon>Caesalpinioideae</taxon>
        <taxon>mimosoid clade</taxon>
        <taxon>Acacieae</taxon>
        <taxon>Acacia</taxon>
    </lineage>
</organism>
<dbReference type="AlphaFoldDB" id="A0AAE1N6B6"/>
<proteinExistence type="predicted"/>
<sequence>MGTEVLRPQDCLIERIRQSPVSIYRQSYVNYNNHDKNYVPTSRSSRKPAKRPERSEKRRPVAVPSQTIPVRSVPRRSSSDDLSSSDKRRPVVPSQPIPVPSVPRKSSLDDMRMGRSSGITREKVTILRRGESLDSKIMSKALKNKEGDDLMTCSAQSIYAGSAFAVSPSPSALPLPFFLKKQPSAAVDDFATQGLRRLLRLE</sequence>
<dbReference type="GO" id="GO:0016071">
    <property type="term" value="P:mRNA metabolic process"/>
    <property type="evidence" value="ECO:0007669"/>
    <property type="project" value="UniProtKB-ARBA"/>
</dbReference>
<dbReference type="PANTHER" id="PTHR33670">
    <property type="entry name" value="SPLICING FACTOR, PROLINE- AND GLUTAMINE-RICH-LIKE"/>
    <property type="match status" value="1"/>
</dbReference>
<dbReference type="InterPro" id="IPR028322">
    <property type="entry name" value="PNRC-like_rgn"/>
</dbReference>
<feature type="region of interest" description="Disordered" evidence="1">
    <location>
        <begin position="33"/>
        <end position="118"/>
    </location>
</feature>
<name>A0AAE1N6B6_9FABA</name>